<dbReference type="EMBL" id="CP033367">
    <property type="protein sequence ID" value="QKD05278.1"/>
    <property type="molecule type" value="Genomic_DNA"/>
</dbReference>
<dbReference type="PROSITE" id="PS51332">
    <property type="entry name" value="B12_BINDING"/>
    <property type="match status" value="1"/>
</dbReference>
<protein>
    <submittedName>
        <fullName evidence="2">Cobalamin B12-binding domain-containing protein</fullName>
    </submittedName>
</protein>
<dbReference type="GO" id="GO:0046872">
    <property type="term" value="F:metal ion binding"/>
    <property type="evidence" value="ECO:0007669"/>
    <property type="project" value="InterPro"/>
</dbReference>
<dbReference type="RefSeq" id="WP_080680953.1">
    <property type="nucleotide sequence ID" value="NZ_CP033367.1"/>
</dbReference>
<organism evidence="2 3">
    <name type="scientific">Mesorhizobium loti R88b</name>
    <dbReference type="NCBI Taxonomy" id="935548"/>
    <lineage>
        <taxon>Bacteria</taxon>
        <taxon>Pseudomonadati</taxon>
        <taxon>Pseudomonadota</taxon>
        <taxon>Alphaproteobacteria</taxon>
        <taxon>Hyphomicrobiales</taxon>
        <taxon>Phyllobacteriaceae</taxon>
        <taxon>Mesorhizobium</taxon>
    </lineage>
</organism>
<evidence type="ECO:0000313" key="2">
    <source>
        <dbReference type="EMBL" id="QKD05278.1"/>
    </source>
</evidence>
<gene>
    <name evidence="2" type="ORF">EB235_30470</name>
</gene>
<dbReference type="Pfam" id="PF02607">
    <property type="entry name" value="B12-binding_2"/>
    <property type="match status" value="1"/>
</dbReference>
<dbReference type="InterPro" id="IPR003759">
    <property type="entry name" value="Cbl-bd_cap"/>
</dbReference>
<proteinExistence type="predicted"/>
<accession>A0A6M7WZT5</accession>
<dbReference type="InterPro" id="IPR036724">
    <property type="entry name" value="Cobalamin-bd_sf"/>
</dbReference>
<dbReference type="SUPFAM" id="SSF52242">
    <property type="entry name" value="Cobalamin (vitamin B12)-binding domain"/>
    <property type="match status" value="1"/>
</dbReference>
<dbReference type="GO" id="GO:0031419">
    <property type="term" value="F:cobalamin binding"/>
    <property type="evidence" value="ECO:0007669"/>
    <property type="project" value="InterPro"/>
</dbReference>
<evidence type="ECO:0000313" key="3">
    <source>
        <dbReference type="Proteomes" id="UP000503017"/>
    </source>
</evidence>
<dbReference type="Gene3D" id="3.40.50.280">
    <property type="entry name" value="Cobalamin-binding domain"/>
    <property type="match status" value="1"/>
</dbReference>
<dbReference type="Pfam" id="PF02310">
    <property type="entry name" value="B12-binding"/>
    <property type="match status" value="1"/>
</dbReference>
<dbReference type="InterPro" id="IPR006158">
    <property type="entry name" value="Cobalamin-bd"/>
</dbReference>
<dbReference type="AlphaFoldDB" id="A0A6M7WZT5"/>
<feature type="domain" description="B12-binding" evidence="1">
    <location>
        <begin position="156"/>
        <end position="284"/>
    </location>
</feature>
<name>A0A6M7WZT5_RHILI</name>
<dbReference type="Proteomes" id="UP000503017">
    <property type="component" value="Chromosome"/>
</dbReference>
<sequence length="291" mass="31954">MAQGRISLSGKAGGRYDFISSKEMPAARPSGMTETIVSGLMPELADQWLMESIERRRALIQQVTDLHRNRIARFVDQLFDEESDECDTMVDAMIAECGDPQKVVERLFDPAARVIGDNWCADECDFVKVTIAMSRIQRLFRRLTSEHPPVAAPDMTRCALLTPAPGEQHMFGLCVVEDAFRRSGWEVDCCDCDEAAKMFRLVASNSYRIIGVSVSADRHLPDLVSIVRKLRSKSRNKSVVLMAGGSLVMQNPQGAVNAGFDLLAVDASSAVALAEAVVTSKTIANERLAAE</sequence>
<reference evidence="2 3" key="1">
    <citation type="submission" date="2018-10" db="EMBL/GenBank/DDBJ databases">
        <authorList>
            <person name="Perry B.J."/>
            <person name="Sullivan J.T."/>
            <person name="Murphy R.J.T."/>
            <person name="Ramsay J.P."/>
            <person name="Ronson C.W."/>
        </authorList>
    </citation>
    <scope>NUCLEOTIDE SEQUENCE [LARGE SCALE GENOMIC DNA]</scope>
    <source>
        <strain evidence="2 3">R88b</strain>
    </source>
</reference>
<evidence type="ECO:0000259" key="1">
    <source>
        <dbReference type="PROSITE" id="PS51332"/>
    </source>
</evidence>